<evidence type="ECO:0000259" key="7">
    <source>
        <dbReference type="Pfam" id="PF00248"/>
    </source>
</evidence>
<sequence length="321" mass="36541">MAAPTVSLAEKFQIPVVGLGTWQCDNEEELENSLNAALECGYRHIDTAFLYRNEHVVGRVIKQWISNGKLTREQLFVTTKLPSEALQPDLVESYLKKQLESLQLAYVDLYLIHFPIGMKPRKTPTEPLEPIPTDHVAVWKKFEEQVDQGRTRTIGISNFNIKQIERILKIARIKPASLQVENHVFLQQNDLVKYAQDNGIVVVGYSPLGSPGIAKFFQKLNIEPKKVPSILDNETVKRIGQKYGKSPAQIALKFLLQRGIVVIPKSVTETRLKQNIDLFDFLLDENDLVDLRALDVGEEARVCDFSFISSFKTHPEWPFTE</sequence>
<evidence type="ECO:0000256" key="1">
    <source>
        <dbReference type="ARBA" id="ARBA00007905"/>
    </source>
</evidence>
<dbReference type="PANTHER" id="PTHR11732">
    <property type="entry name" value="ALDO/KETO REDUCTASE"/>
    <property type="match status" value="1"/>
</dbReference>
<protein>
    <recommendedName>
        <fullName evidence="7">NADP-dependent oxidoreductase domain-containing protein</fullName>
    </recommendedName>
</protein>
<dbReference type="Proteomes" id="UP001566132">
    <property type="component" value="Unassembled WGS sequence"/>
</dbReference>
<dbReference type="SUPFAM" id="SSF51430">
    <property type="entry name" value="NAD(P)-linked oxidoreductase"/>
    <property type="match status" value="1"/>
</dbReference>
<feature type="active site" description="Proton donor" evidence="4">
    <location>
        <position position="51"/>
    </location>
</feature>
<evidence type="ECO:0000256" key="3">
    <source>
        <dbReference type="ARBA" id="ARBA00023002"/>
    </source>
</evidence>
<keyword evidence="9" id="KW-1185">Reference proteome</keyword>
<dbReference type="InterPro" id="IPR020471">
    <property type="entry name" value="AKR"/>
</dbReference>
<proteinExistence type="inferred from homology"/>
<dbReference type="PIRSF" id="PIRSF000097">
    <property type="entry name" value="AKR"/>
    <property type="match status" value="1"/>
</dbReference>
<dbReference type="Gene3D" id="3.20.20.100">
    <property type="entry name" value="NADP-dependent oxidoreductase domain"/>
    <property type="match status" value="1"/>
</dbReference>
<dbReference type="PRINTS" id="PR00069">
    <property type="entry name" value="ALDKETRDTASE"/>
</dbReference>
<gene>
    <name evidence="8" type="ORF">ABEB36_011914</name>
</gene>
<dbReference type="AlphaFoldDB" id="A0ABD1EA96"/>
<dbReference type="Pfam" id="PF00248">
    <property type="entry name" value="Aldo_ket_red"/>
    <property type="match status" value="1"/>
</dbReference>
<evidence type="ECO:0000313" key="9">
    <source>
        <dbReference type="Proteomes" id="UP001566132"/>
    </source>
</evidence>
<keyword evidence="3" id="KW-0560">Oxidoreductase</keyword>
<evidence type="ECO:0000256" key="6">
    <source>
        <dbReference type="PIRSR" id="PIRSR000097-3"/>
    </source>
</evidence>
<feature type="site" description="Lowers pKa of active site Tyr" evidence="6">
    <location>
        <position position="80"/>
    </location>
</feature>
<feature type="binding site" evidence="5">
    <location>
        <position position="113"/>
    </location>
    <ligand>
        <name>substrate</name>
    </ligand>
</feature>
<dbReference type="PROSITE" id="PS00062">
    <property type="entry name" value="ALDOKETO_REDUCTASE_2"/>
    <property type="match status" value="1"/>
</dbReference>
<dbReference type="GO" id="GO:0016491">
    <property type="term" value="F:oxidoreductase activity"/>
    <property type="evidence" value="ECO:0007669"/>
    <property type="project" value="UniProtKB-KW"/>
</dbReference>
<comment type="caution">
    <text evidence="8">The sequence shown here is derived from an EMBL/GenBank/DDBJ whole genome shotgun (WGS) entry which is preliminary data.</text>
</comment>
<dbReference type="InterPro" id="IPR036812">
    <property type="entry name" value="NAD(P)_OxRdtase_dom_sf"/>
</dbReference>
<evidence type="ECO:0000256" key="4">
    <source>
        <dbReference type="PIRSR" id="PIRSR000097-1"/>
    </source>
</evidence>
<dbReference type="InterPro" id="IPR018170">
    <property type="entry name" value="Aldo/ket_reductase_CS"/>
</dbReference>
<dbReference type="EMBL" id="JBDJPC010000009">
    <property type="protein sequence ID" value="KAL1491296.1"/>
    <property type="molecule type" value="Genomic_DNA"/>
</dbReference>
<dbReference type="InterPro" id="IPR023210">
    <property type="entry name" value="NADP_OxRdtase_dom"/>
</dbReference>
<dbReference type="PROSITE" id="PS00798">
    <property type="entry name" value="ALDOKETO_REDUCTASE_1"/>
    <property type="match status" value="1"/>
</dbReference>
<evidence type="ECO:0000256" key="5">
    <source>
        <dbReference type="PIRSR" id="PIRSR000097-2"/>
    </source>
</evidence>
<evidence type="ECO:0000313" key="8">
    <source>
        <dbReference type="EMBL" id="KAL1491296.1"/>
    </source>
</evidence>
<organism evidence="8 9">
    <name type="scientific">Hypothenemus hampei</name>
    <name type="common">Coffee berry borer</name>
    <dbReference type="NCBI Taxonomy" id="57062"/>
    <lineage>
        <taxon>Eukaryota</taxon>
        <taxon>Metazoa</taxon>
        <taxon>Ecdysozoa</taxon>
        <taxon>Arthropoda</taxon>
        <taxon>Hexapoda</taxon>
        <taxon>Insecta</taxon>
        <taxon>Pterygota</taxon>
        <taxon>Neoptera</taxon>
        <taxon>Endopterygota</taxon>
        <taxon>Coleoptera</taxon>
        <taxon>Polyphaga</taxon>
        <taxon>Cucujiformia</taxon>
        <taxon>Curculionidae</taxon>
        <taxon>Scolytinae</taxon>
        <taxon>Hypothenemus</taxon>
    </lineage>
</organism>
<evidence type="ECO:0000256" key="2">
    <source>
        <dbReference type="ARBA" id="ARBA00022857"/>
    </source>
</evidence>
<reference evidence="8 9" key="1">
    <citation type="submission" date="2024-05" db="EMBL/GenBank/DDBJ databases">
        <title>Genetic variation in Jamaican populations of the coffee berry borer (Hypothenemus hampei).</title>
        <authorList>
            <person name="Errbii M."/>
            <person name="Myrie A."/>
        </authorList>
    </citation>
    <scope>NUCLEOTIDE SEQUENCE [LARGE SCALE GENOMIC DNA]</scope>
    <source>
        <strain evidence="8">JA-Hopewell-2020-01-JO</strain>
        <tissue evidence="8">Whole body</tissue>
    </source>
</reference>
<name>A0ABD1EA96_HYPHA</name>
<dbReference type="PROSITE" id="PS00063">
    <property type="entry name" value="ALDOKETO_REDUCTASE_3"/>
    <property type="match status" value="1"/>
</dbReference>
<keyword evidence="2" id="KW-0521">NADP</keyword>
<accession>A0ABD1EA96</accession>
<feature type="domain" description="NADP-dependent oxidoreductase" evidence="7">
    <location>
        <begin position="17"/>
        <end position="294"/>
    </location>
</feature>
<comment type="similarity">
    <text evidence="1">Belongs to the aldo/keto reductase family.</text>
</comment>
<dbReference type="FunFam" id="3.20.20.100:FF:000006">
    <property type="entry name" value="Aldo-keto reductase family 1 member A1"/>
    <property type="match status" value="1"/>
</dbReference>